<dbReference type="AlphaFoldDB" id="A0A845ANH2"/>
<keyword evidence="1" id="KW-0812">Transmembrane</keyword>
<dbReference type="Pfam" id="PF00487">
    <property type="entry name" value="FA_desaturase"/>
    <property type="match status" value="1"/>
</dbReference>
<evidence type="ECO:0000313" key="5">
    <source>
        <dbReference type="Proteomes" id="UP000446786"/>
    </source>
</evidence>
<evidence type="ECO:0000259" key="2">
    <source>
        <dbReference type="Pfam" id="PF00487"/>
    </source>
</evidence>
<comment type="caution">
    <text evidence="3">The sequence shown here is derived from an EMBL/GenBank/DDBJ whole genome shotgun (WGS) entry which is preliminary data.</text>
</comment>
<dbReference type="EMBL" id="WTYE01000001">
    <property type="protein sequence ID" value="MXP30445.1"/>
    <property type="molecule type" value="Genomic_DNA"/>
</dbReference>
<proteinExistence type="predicted"/>
<protein>
    <submittedName>
        <fullName evidence="3">Beta-carotene hydroxylase</fullName>
    </submittedName>
</protein>
<dbReference type="RefSeq" id="WP_160777994.1">
    <property type="nucleotide sequence ID" value="NZ_BAAAZF010000001.1"/>
</dbReference>
<feature type="transmembrane region" description="Helical" evidence="1">
    <location>
        <begin position="208"/>
        <end position="228"/>
    </location>
</feature>
<feature type="domain" description="Fatty acid desaturase" evidence="2">
    <location>
        <begin position="63"/>
        <end position="290"/>
    </location>
</feature>
<sequence length="294" mass="33568">MNVHSPILPGNLAQLSSAELTRLEREIAQKYAGKTPWETVAWGVLIPLVWIGNGALALTGTIPLWLGFVISTLALMFTYAPNHDAQHHIIGRKGTKRHRLNEFVGHWTSWLLVLPFETLRVTHLDHHRHTNDPQLDSDITTQAPTAAAAIWESVLQRQPNGKRAQDYRASLERAGREDLVKLTALYKLGFFASLFTLAWNGLAIEAFVLWWLPYQLAMTYIIFFLSWAPHSPDMPQGKYRDTKSWKSKLGDPLSMWMGYHVVHHLHPYIPLLKTKPAYWEMRPILEARGVKLGM</sequence>
<dbReference type="GO" id="GO:0006629">
    <property type="term" value="P:lipid metabolic process"/>
    <property type="evidence" value="ECO:0007669"/>
    <property type="project" value="InterPro"/>
</dbReference>
<evidence type="ECO:0000313" key="3">
    <source>
        <dbReference type="EMBL" id="MXP30445.1"/>
    </source>
</evidence>
<name>A0A845ANH2_9SPHN</name>
<keyword evidence="1" id="KW-0472">Membrane</keyword>
<organism evidence="3 5">
    <name type="scientific">Parerythrobacter jejuensis</name>
    <dbReference type="NCBI Taxonomy" id="795812"/>
    <lineage>
        <taxon>Bacteria</taxon>
        <taxon>Pseudomonadati</taxon>
        <taxon>Pseudomonadota</taxon>
        <taxon>Alphaproteobacteria</taxon>
        <taxon>Sphingomonadales</taxon>
        <taxon>Erythrobacteraceae</taxon>
        <taxon>Parerythrobacter</taxon>
    </lineage>
</organism>
<feature type="transmembrane region" description="Helical" evidence="1">
    <location>
        <begin position="184"/>
        <end position="202"/>
    </location>
</feature>
<evidence type="ECO:0000256" key="1">
    <source>
        <dbReference type="SAM" id="Phobius"/>
    </source>
</evidence>
<dbReference type="Proteomes" id="UP000446786">
    <property type="component" value="Unassembled WGS sequence"/>
</dbReference>
<accession>A0A845ANH2</accession>
<dbReference type="EMBL" id="WTYE01000001">
    <property type="protein sequence ID" value="MXP33205.1"/>
    <property type="molecule type" value="Genomic_DNA"/>
</dbReference>
<feature type="transmembrane region" description="Helical" evidence="1">
    <location>
        <begin position="62"/>
        <end position="80"/>
    </location>
</feature>
<dbReference type="OrthoDB" id="784276at2"/>
<keyword evidence="1" id="KW-1133">Transmembrane helix</keyword>
<dbReference type="InterPro" id="IPR005804">
    <property type="entry name" value="FA_desaturase_dom"/>
</dbReference>
<reference evidence="3 5" key="1">
    <citation type="submission" date="2019-12" db="EMBL/GenBank/DDBJ databases">
        <title>Genomic-based taxomic classification of the family Erythrobacteraceae.</title>
        <authorList>
            <person name="Xu L."/>
        </authorList>
    </citation>
    <scope>NUCLEOTIDE SEQUENCE [LARGE SCALE GENOMIC DNA]</scope>
    <source>
        <strain evidence="3 5">JCM 16677</strain>
    </source>
</reference>
<keyword evidence="5" id="KW-1185">Reference proteome</keyword>
<gene>
    <name evidence="3" type="ORF">GRI94_01270</name>
    <name evidence="4" type="ORF">GRI94_15360</name>
</gene>
<evidence type="ECO:0000313" key="4">
    <source>
        <dbReference type="EMBL" id="MXP33205.1"/>
    </source>
</evidence>